<dbReference type="EMBL" id="JAXCLW010000016">
    <property type="protein sequence ID" value="MDY0885877.1"/>
    <property type="molecule type" value="Genomic_DNA"/>
</dbReference>
<sequence length="418" mass="44393">MRSQLLWLGPSAMLVASLVLSQPAVAQPTDNLLGATVDDLLAAAHQLSPNLRAATLDTAAMAAKAEGAGKLDDPTISDSYQYYKDPGVFSAHTVMMSQAFPLWGKRSLRREAALADVDATRGQERAAQDELDEKIKVAYAQYFLINQSLKINHEIFELASHLREAATVRFKSARGDQSAIIQAMGEETAAKLEAVRLQGDLGAARANINALVGRAGNAPLADPVKLRATPGAALVVSTLVERAHAGNPNLSASDAAVAAAKTRSKLANKAWYPDLTVSAGPIIQTNNMPVGFAATLGFNIPVPWGREASGQHEAAAQLGASEQRFNAALFEIEGALGESVAKLQAARSAAQLLRHETVPQAKAMFQTVLADYSQGKADLTATIAAQRQIHDVELRLLQNQLDEQVELAAIERLTGGDL</sequence>
<proteinExistence type="inferred from homology"/>
<accession>A0ABU5EJH6</accession>
<dbReference type="RefSeq" id="WP_320510953.1">
    <property type="nucleotide sequence ID" value="NZ_JAXCLW010000016.1"/>
</dbReference>
<comment type="caution">
    <text evidence="3">The sequence shown here is derived from an EMBL/GenBank/DDBJ whole genome shotgun (WGS) entry which is preliminary data.</text>
</comment>
<dbReference type="InterPro" id="IPR003423">
    <property type="entry name" value="OMP_efflux"/>
</dbReference>
<reference evidence="3 4" key="1">
    <citation type="journal article" date="2016" name="Antonie Van Leeuwenhoek">
        <title>Dongia soli sp. nov., isolated from soil from Dokdo, Korea.</title>
        <authorList>
            <person name="Kim D.U."/>
            <person name="Lee H."/>
            <person name="Kim H."/>
            <person name="Kim S.G."/>
            <person name="Ka J.O."/>
        </authorList>
    </citation>
    <scope>NUCLEOTIDE SEQUENCE [LARGE SCALE GENOMIC DNA]</scope>
    <source>
        <strain evidence="3 4">D78</strain>
    </source>
</reference>
<protein>
    <submittedName>
        <fullName evidence="3">TolC family protein</fullName>
    </submittedName>
</protein>
<dbReference type="InterPro" id="IPR010131">
    <property type="entry name" value="MdtP/NodT-like"/>
</dbReference>
<organism evidence="3 4">
    <name type="scientific">Dongia soli</name>
    <dbReference type="NCBI Taxonomy" id="600628"/>
    <lineage>
        <taxon>Bacteria</taxon>
        <taxon>Pseudomonadati</taxon>
        <taxon>Pseudomonadota</taxon>
        <taxon>Alphaproteobacteria</taxon>
        <taxon>Rhodospirillales</taxon>
        <taxon>Dongiaceae</taxon>
        <taxon>Dongia</taxon>
    </lineage>
</organism>
<gene>
    <name evidence="3" type="ORF">SMD27_23780</name>
</gene>
<comment type="similarity">
    <text evidence="1">Belongs to the outer membrane factor (OMF) (TC 1.B.17) family.</text>
</comment>
<dbReference type="Gene3D" id="1.20.1600.10">
    <property type="entry name" value="Outer membrane efflux proteins (OEP)"/>
    <property type="match status" value="1"/>
</dbReference>
<keyword evidence="4" id="KW-1185">Reference proteome</keyword>
<dbReference type="SUPFAM" id="SSF56954">
    <property type="entry name" value="Outer membrane efflux proteins (OEP)"/>
    <property type="match status" value="1"/>
</dbReference>
<evidence type="ECO:0000256" key="1">
    <source>
        <dbReference type="ARBA" id="ARBA00007613"/>
    </source>
</evidence>
<evidence type="ECO:0000313" key="4">
    <source>
        <dbReference type="Proteomes" id="UP001279642"/>
    </source>
</evidence>
<name>A0ABU5EJH6_9PROT</name>
<keyword evidence="2" id="KW-0732">Signal</keyword>
<evidence type="ECO:0000256" key="2">
    <source>
        <dbReference type="SAM" id="SignalP"/>
    </source>
</evidence>
<dbReference type="Proteomes" id="UP001279642">
    <property type="component" value="Unassembled WGS sequence"/>
</dbReference>
<dbReference type="Pfam" id="PF02321">
    <property type="entry name" value="OEP"/>
    <property type="match status" value="1"/>
</dbReference>
<dbReference type="PANTHER" id="PTHR30203:SF24">
    <property type="entry name" value="BLR4935 PROTEIN"/>
    <property type="match status" value="1"/>
</dbReference>
<dbReference type="PANTHER" id="PTHR30203">
    <property type="entry name" value="OUTER MEMBRANE CATION EFFLUX PROTEIN"/>
    <property type="match status" value="1"/>
</dbReference>
<feature type="signal peptide" evidence="2">
    <location>
        <begin position="1"/>
        <end position="26"/>
    </location>
</feature>
<evidence type="ECO:0000313" key="3">
    <source>
        <dbReference type="EMBL" id="MDY0885877.1"/>
    </source>
</evidence>
<feature type="chain" id="PRO_5045529669" evidence="2">
    <location>
        <begin position="27"/>
        <end position="418"/>
    </location>
</feature>